<protein>
    <recommendedName>
        <fullName evidence="1">Heterokaryon incompatibility domain-containing protein</fullName>
    </recommendedName>
</protein>
<dbReference type="Pfam" id="PF06985">
    <property type="entry name" value="HET"/>
    <property type="match status" value="1"/>
</dbReference>
<dbReference type="EMBL" id="FJOG01000067">
    <property type="protein sequence ID" value="CZR69207.1"/>
    <property type="molecule type" value="Genomic_DNA"/>
</dbReference>
<dbReference type="OrthoDB" id="5125733at2759"/>
<dbReference type="PANTHER" id="PTHR33112">
    <property type="entry name" value="DOMAIN PROTEIN, PUTATIVE-RELATED"/>
    <property type="match status" value="1"/>
</dbReference>
<dbReference type="STRING" id="576137.A0A1L7XW16"/>
<accession>A0A1L7XW16</accession>
<feature type="domain" description="Heterokaryon incompatibility" evidence="1">
    <location>
        <begin position="186"/>
        <end position="356"/>
    </location>
</feature>
<evidence type="ECO:0000259" key="1">
    <source>
        <dbReference type="Pfam" id="PF06985"/>
    </source>
</evidence>
<reference evidence="2 3" key="1">
    <citation type="submission" date="2016-03" db="EMBL/GenBank/DDBJ databases">
        <authorList>
            <person name="Ploux O."/>
        </authorList>
    </citation>
    <scope>NUCLEOTIDE SEQUENCE [LARGE SCALE GENOMIC DNA]</scope>
    <source>
        <strain evidence="2 3">UAMH 11012</strain>
    </source>
</reference>
<dbReference type="Proteomes" id="UP000184330">
    <property type="component" value="Unassembled WGS sequence"/>
</dbReference>
<gene>
    <name evidence="2" type="ORF">PAC_19107</name>
</gene>
<dbReference type="AlphaFoldDB" id="A0A1L7XW16"/>
<evidence type="ECO:0000313" key="3">
    <source>
        <dbReference type="Proteomes" id="UP000184330"/>
    </source>
</evidence>
<dbReference type="InterPro" id="IPR010730">
    <property type="entry name" value="HET"/>
</dbReference>
<keyword evidence="3" id="KW-1185">Reference proteome</keyword>
<organism evidence="2 3">
    <name type="scientific">Phialocephala subalpina</name>
    <dbReference type="NCBI Taxonomy" id="576137"/>
    <lineage>
        <taxon>Eukaryota</taxon>
        <taxon>Fungi</taxon>
        <taxon>Dikarya</taxon>
        <taxon>Ascomycota</taxon>
        <taxon>Pezizomycotina</taxon>
        <taxon>Leotiomycetes</taxon>
        <taxon>Helotiales</taxon>
        <taxon>Mollisiaceae</taxon>
        <taxon>Phialocephala</taxon>
        <taxon>Phialocephala fortinii species complex</taxon>
    </lineage>
</organism>
<proteinExistence type="predicted"/>
<evidence type="ECO:0000313" key="2">
    <source>
        <dbReference type="EMBL" id="CZR69207.1"/>
    </source>
</evidence>
<name>A0A1L7XW16_9HELO</name>
<dbReference type="PANTHER" id="PTHR33112:SF16">
    <property type="entry name" value="HETEROKARYON INCOMPATIBILITY DOMAIN-CONTAINING PROTEIN"/>
    <property type="match status" value="1"/>
</dbReference>
<sequence length="672" mass="76890">MPLCTSCQQIDFRKMLLEVAERGVADDQSSNGLFSSNVPVHQHRVYWAEVKKECELCLVLWMKAKLTRLLKHKRLPGYSTFDLRVKRTSQGWQGEEPLVRLHISSEGGRNEKFAKEYELRVVARAWSGSEDCLSLAAHWLQTCLAEHPRCGIIGDILSPLPTRVIDVGDDQKNPTLVMTDNVPGSWLTLSYCWGKSSDFVLTKETHDKFGLGLPLEDFPQTIRDAITITRALKVKYLWVDALCIMQDSAKDWQRESGRMAEVYSSALLTIVAAADSSSGVTDGIFHKRKKNDEPKDIEEDLENLHLDKGESEASAASENIEISVSEATRPATTIVVGATPKPKNSPWATRAWTLQEQLLSWRTLTFASSQMLWSCPISNVGEDGQIVREDRNEDVPDISEFKLDDKHIVGRRGYVKWYRIVTEYSSRKLTFNSDKLVAIASVAHRMNAHLKDEYCVGIWRRELVHGLCWPLWDRGDRPKAVRTYSNDYPSWSWVSVNGGVRYDIDRGYQEAPIKELIRLEDVNIGYTSDNRYVQIKHAEIVVSGPCYSFRYKDKHSLSTPSKLLPYVERYLEGDEEFRGRRRSDAVAELTILLLASASYGTKGHVTLRDWFAKNDFPHEFYFLILEPDEQRPKCFRRVALLRLELGNIFTRMKREEQEEDIEAGPIQTVTLF</sequence>